<feature type="repeat" description="ANK" evidence="3">
    <location>
        <begin position="1503"/>
        <end position="1535"/>
    </location>
</feature>
<feature type="repeat" description="ANK" evidence="3">
    <location>
        <begin position="1368"/>
        <end position="1400"/>
    </location>
</feature>
<feature type="repeat" description="ANK" evidence="3">
    <location>
        <begin position="1401"/>
        <end position="1433"/>
    </location>
</feature>
<feature type="repeat" description="ANK" evidence="3">
    <location>
        <begin position="1816"/>
        <end position="1848"/>
    </location>
</feature>
<feature type="repeat" description="ANK" evidence="3">
    <location>
        <begin position="1749"/>
        <end position="1781"/>
    </location>
</feature>
<dbReference type="InterPro" id="IPR001870">
    <property type="entry name" value="B30.2/SPRY"/>
</dbReference>
<dbReference type="SMART" id="SM00248">
    <property type="entry name" value="ANK"/>
    <property type="match status" value="29"/>
</dbReference>
<dbReference type="PROSITE" id="PS50188">
    <property type="entry name" value="B302_SPRY"/>
    <property type="match status" value="1"/>
</dbReference>
<feature type="repeat" description="ANK" evidence="3">
    <location>
        <begin position="1607"/>
        <end position="1639"/>
    </location>
</feature>
<dbReference type="EMBL" id="JAULSV010000003">
    <property type="protein sequence ID" value="KAK0648274.1"/>
    <property type="molecule type" value="Genomic_DNA"/>
</dbReference>
<feature type="repeat" description="ANK" evidence="3">
    <location>
        <begin position="1322"/>
        <end position="1358"/>
    </location>
</feature>
<feature type="repeat" description="ANK" evidence="3">
    <location>
        <begin position="1199"/>
        <end position="1231"/>
    </location>
</feature>
<dbReference type="PRINTS" id="PR01415">
    <property type="entry name" value="ANKYRIN"/>
</dbReference>
<reference evidence="6" key="1">
    <citation type="submission" date="2023-06" db="EMBL/GenBank/DDBJ databases">
        <title>Genome-scale phylogeny and comparative genomics of the fungal order Sordariales.</title>
        <authorList>
            <consortium name="Lawrence Berkeley National Laboratory"/>
            <person name="Hensen N."/>
            <person name="Bonometti L."/>
            <person name="Westerberg I."/>
            <person name="Brannstrom I.O."/>
            <person name="Guillou S."/>
            <person name="Cros-Aarteil S."/>
            <person name="Calhoun S."/>
            <person name="Haridas S."/>
            <person name="Kuo A."/>
            <person name="Mondo S."/>
            <person name="Pangilinan J."/>
            <person name="Riley R."/>
            <person name="Labutti K."/>
            <person name="Andreopoulos B."/>
            <person name="Lipzen A."/>
            <person name="Chen C."/>
            <person name="Yanf M."/>
            <person name="Daum C."/>
            <person name="Ng V."/>
            <person name="Clum A."/>
            <person name="Steindorff A."/>
            <person name="Ohm R."/>
            <person name="Martin F."/>
            <person name="Silar P."/>
            <person name="Natvig D."/>
            <person name="Lalanne C."/>
            <person name="Gautier V."/>
            <person name="Ament-Velasquez S.L."/>
            <person name="Kruys A."/>
            <person name="Hutchinson M.I."/>
            <person name="Powell A.J."/>
            <person name="Barry K."/>
            <person name="Miller A.N."/>
            <person name="Grigoriev I.V."/>
            <person name="Debuchy R."/>
            <person name="Gladieux P."/>
            <person name="Thoren M.H."/>
            <person name="Johannesson H."/>
        </authorList>
    </citation>
    <scope>NUCLEOTIDE SEQUENCE</scope>
    <source>
        <strain evidence="6">SMH2532-1</strain>
    </source>
</reference>
<dbReference type="InterPro" id="IPR056884">
    <property type="entry name" value="NPHP3-like_N"/>
</dbReference>
<feature type="repeat" description="ANK" evidence="3">
    <location>
        <begin position="1005"/>
        <end position="1027"/>
    </location>
</feature>
<gene>
    <name evidence="6" type="ORF">B0T16DRAFT_455758</name>
</gene>
<sequence length="2235" mass="246295">MEWGKQRFHLILVHGIGDDKSRQRKVWNFWNKRFRDTALVTSFPFVDENSFSPYEKEPSLPTGLDQEPSPEREKTINFGSLGFAGRAQALLDRIIKADAKAGANPNETGDAGNQFVYIFLSHDLGGSLVQQALDLASHHRRYLHIANATAGFVNCEPASGIHVSDVADREDEILRFASIRHPDSRLPFGVLRDLPCDLESIAWTFEGMKRHYVTLDVTSEEGYDTTFRAGQEVSRERYVVLSNAKLNLDVWKAEPGHAIAEQIFDFIKRIFVTESWQISKEYRNFLALLSRVSPTSRQLRLSRPAPNTLGWVTSHPSYTEWMAQGAGEPDILYLSGPRGSGKSVVASHLVAALQEVPNSTVISFAFSHEDQRTQPMSAFYISLIRQVLFTRPLLYKMISSVAGWVKNEDVFGYEILTGMLLTLLKGSFPSPVFCVVYGVEDCKEYNFDDIVSVIRRFRTMMDGKGTFKLVVSDEHPRTGLFKAEGRNCRDIDLSDPALCASDVKNFVQSKINKLAIRHPEWEGYEQHIVESLGNNGATFLSASFSTRLLETARIPSTIRGVKTMVESLPWTTDKMYDLAFERCEPAVRAPLTPLLQWVLYSVRPLSLNELAVVPGLATPGDLTWEDLKLDTHLRLAGDIRPLKGSLVRPAGLQVHAIHSSMEPALAKIWRKGGQDPEMAVFTQCLKYLELAFQHLPDIAVTNPQSPTDLVPSGKGDNWRVFALLGYGVTHWSYHYRRVRDRLDDSSKDWVLRFITSNSPLLFKLHELYAGKQSERFPAFDTPLKLASRFGLVSIVQRLLPGLKATSDFSSALGEALDLAAGYNHTDVAELLLLEGAPCVNALCLASKNGFFDIVKSLVEKRPDVINNKDDEGRSPFLLAALNGNETIGAYLLDHGAKVVVDDTLRNKSTVLHVAARTGQSKVLKLIDSSFDLEAVDQWGNDALLLAAEGGFDDVVQTLLKYDVSTSRQNFEGFTALHRAVALGQVSTCSVLLGYKGVDIQAKSKTGFSPVHLAASGGHLRILKLLLEGLGADYIGRKAEDSDCQPFEHGGDQESPYSPDGEARPPLELSAMRGHLDTLKELLKYPRYNSELTKATALMLAASWGWDTVVEELLSNANISVTVHDKNGFNALHLAAKFHHPHVLTQILDSPNSKSLLTVDSAAKNQEGWTPLHVAAEGGRFLTVCELLKRKADPRAVAGDGTTPLHIAAASGHAIIVDELLKALQHMHLDNDKHPLYLEDFTKRTPFIRAVEKGHKDVAVAIEKFVWRMQTTTPEVPTPPITDITKLQGQQDALYLAVGSQNEELVDYLTRGGRWDPNAANADRPNGLHLAASSAFANKTSSMLKILLEAGADPNVEYPTVDDEDAPRPGDRPLHIAVRDQRQDAIKTLLKRRANINAANEQGITPLYLAAYLGRSYEIQELLQWKPNLNARKTDSGWTALHAAYDNPDITRLLLDHRADPYALNKDNRPPFFLSADENNGEEILRVYLDHPNAKIDPNWRMKGGWPVLHTAASGGTVQTLKLLVGRGADINAADEAFLITPIHTALAEGRMDAIEFLLNQEGADLNADSLTHGTMLMAAAGRDDEGESVRLVIEKGVDVNAVSRHNDHYTALQRAAYTGDEEAVEALLDAGADVNLVGGKAFGSPLLAGIMSRSRERRTRVTKLLLDAGAEVNYAGSGNGTALEWALSHGRQGIVGLLLEKERKADVNIISKNERLGTPLIAAVDAGDVDSIEKLFARSADPNLSRAGDTETPAQVAVRRGRLNVLETLMKNGADLGYQGPLRRRILSHAIGWKSTDLLDLLWDRPEVDINEQDAELQTPLIIASHEGGLSVVEKLIRRGVNVDTQDRLGRTALMHATCKDYGSIVTALIDNGKTDLRIKDKRGRDALYWAARASGTDVFNKILRSTEGDGVASSYESAVMAAIASNRRELVETLLKRIQRLTATDGCGWTALYTAKMYQHEWIDMVEDVTPAGIEPEPKLPTQWDQDPILGVSIEEGGRALTIGRLAEFSLALAPSSAEYFRSVRGAVRANHAMAPVQDGVYYFEVQFTGVSDVGEIGVGFCEEHAETDAMLGHKEAGWGYHGDDGCIFGVDHRSGSGLPYGPKYGDGDVIGCGVNFDKGTVFYTKNGTIIGRAFTNIAGKLFPAVSMNRRMTGCRVSATFWDSEGQGKPFKFKGDFADPLTFEESEIMKKAVKRSETFGRDGRPNFLRRKHSSSDEDFEDSVSYESGDDESSD</sequence>
<dbReference type="InterPro" id="IPR043136">
    <property type="entry name" value="B30.2/SPRY_sf"/>
</dbReference>
<evidence type="ECO:0000313" key="6">
    <source>
        <dbReference type="EMBL" id="KAK0648274.1"/>
    </source>
</evidence>
<dbReference type="Gene3D" id="1.25.40.20">
    <property type="entry name" value="Ankyrin repeat-containing domain"/>
    <property type="match status" value="5"/>
</dbReference>
<feature type="compositionally biased region" description="Acidic residues" evidence="4">
    <location>
        <begin position="2217"/>
        <end position="2235"/>
    </location>
</feature>
<protein>
    <submittedName>
        <fullName evidence="6">Ankyrin repeat-containing domain protein</fullName>
    </submittedName>
</protein>
<dbReference type="Pfam" id="PF00023">
    <property type="entry name" value="Ank"/>
    <property type="match status" value="2"/>
</dbReference>
<feature type="compositionally biased region" description="Basic and acidic residues" evidence="4">
    <location>
        <begin position="2195"/>
        <end position="2205"/>
    </location>
</feature>
<proteinExistence type="predicted"/>
<name>A0AA40CT92_9PEZI</name>
<dbReference type="Pfam" id="PF24883">
    <property type="entry name" value="NPHP3_N"/>
    <property type="match status" value="1"/>
</dbReference>
<accession>A0AA40CT92</accession>
<dbReference type="InterPro" id="IPR003877">
    <property type="entry name" value="SPRY_dom"/>
</dbReference>
<dbReference type="PANTHER" id="PTHR24198">
    <property type="entry name" value="ANKYRIN REPEAT AND PROTEIN KINASE DOMAIN-CONTAINING PROTEIN"/>
    <property type="match status" value="1"/>
</dbReference>
<evidence type="ECO:0000256" key="1">
    <source>
        <dbReference type="ARBA" id="ARBA00022737"/>
    </source>
</evidence>
<dbReference type="InterPro" id="IPR036770">
    <property type="entry name" value="Ankyrin_rpt-contain_sf"/>
</dbReference>
<dbReference type="PROSITE" id="PS50088">
    <property type="entry name" value="ANK_REPEAT"/>
    <property type="match status" value="13"/>
</dbReference>
<organism evidence="6 7">
    <name type="scientific">Cercophora newfieldiana</name>
    <dbReference type="NCBI Taxonomy" id="92897"/>
    <lineage>
        <taxon>Eukaryota</taxon>
        <taxon>Fungi</taxon>
        <taxon>Dikarya</taxon>
        <taxon>Ascomycota</taxon>
        <taxon>Pezizomycotina</taxon>
        <taxon>Sordariomycetes</taxon>
        <taxon>Sordariomycetidae</taxon>
        <taxon>Sordariales</taxon>
        <taxon>Lasiosphaeriaceae</taxon>
        <taxon>Cercophora</taxon>
    </lineage>
</organism>
<keyword evidence="7" id="KW-1185">Reference proteome</keyword>
<dbReference type="PROSITE" id="PS50297">
    <property type="entry name" value="ANK_REP_REGION"/>
    <property type="match status" value="9"/>
</dbReference>
<comment type="caution">
    <text evidence="6">The sequence shown here is derived from an EMBL/GenBank/DDBJ whole genome shotgun (WGS) entry which is preliminary data.</text>
</comment>
<dbReference type="Gene3D" id="2.60.120.920">
    <property type="match status" value="1"/>
</dbReference>
<feature type="region of interest" description="Disordered" evidence="4">
    <location>
        <begin position="1042"/>
        <end position="1066"/>
    </location>
</feature>
<keyword evidence="1" id="KW-0677">Repeat</keyword>
<feature type="repeat" description="ANK" evidence="3">
    <location>
        <begin position="871"/>
        <end position="903"/>
    </location>
</feature>
<dbReference type="Pfam" id="PF00622">
    <property type="entry name" value="SPRY"/>
    <property type="match status" value="1"/>
</dbReference>
<feature type="repeat" description="ANK" evidence="3">
    <location>
        <begin position="1540"/>
        <end position="1570"/>
    </location>
</feature>
<feature type="region of interest" description="Disordered" evidence="4">
    <location>
        <begin position="2195"/>
        <end position="2235"/>
    </location>
</feature>
<feature type="repeat" description="ANK" evidence="3">
    <location>
        <begin position="1166"/>
        <end position="1198"/>
    </location>
</feature>
<dbReference type="SUPFAM" id="SSF49899">
    <property type="entry name" value="Concanavalin A-like lectins/glucanases"/>
    <property type="match status" value="1"/>
</dbReference>
<dbReference type="Proteomes" id="UP001174936">
    <property type="component" value="Unassembled WGS sequence"/>
</dbReference>
<dbReference type="SMART" id="SM00449">
    <property type="entry name" value="SPRY"/>
    <property type="match status" value="1"/>
</dbReference>
<evidence type="ECO:0000259" key="5">
    <source>
        <dbReference type="PROSITE" id="PS50188"/>
    </source>
</evidence>
<feature type="repeat" description="ANK" evidence="3">
    <location>
        <begin position="971"/>
        <end position="1004"/>
    </location>
</feature>
<evidence type="ECO:0000256" key="2">
    <source>
        <dbReference type="ARBA" id="ARBA00023043"/>
    </source>
</evidence>
<dbReference type="InterPro" id="IPR013320">
    <property type="entry name" value="ConA-like_dom_sf"/>
</dbReference>
<dbReference type="SUPFAM" id="SSF48403">
    <property type="entry name" value="Ankyrin repeat"/>
    <property type="match status" value="4"/>
</dbReference>
<dbReference type="Pfam" id="PF12796">
    <property type="entry name" value="Ank_2"/>
    <property type="match status" value="6"/>
</dbReference>
<feature type="domain" description="B30.2/SPRY" evidence="5">
    <location>
        <begin position="1963"/>
        <end position="2167"/>
    </location>
</feature>
<evidence type="ECO:0000256" key="4">
    <source>
        <dbReference type="SAM" id="MobiDB-lite"/>
    </source>
</evidence>
<evidence type="ECO:0000256" key="3">
    <source>
        <dbReference type="PROSITE-ProRule" id="PRU00023"/>
    </source>
</evidence>
<dbReference type="InterPro" id="IPR002110">
    <property type="entry name" value="Ankyrin_rpt"/>
</dbReference>
<dbReference type="PANTHER" id="PTHR24198:SF165">
    <property type="entry name" value="ANKYRIN REPEAT-CONTAINING PROTEIN-RELATED"/>
    <property type="match status" value="1"/>
</dbReference>
<keyword evidence="2 3" id="KW-0040">ANK repeat</keyword>
<evidence type="ECO:0000313" key="7">
    <source>
        <dbReference type="Proteomes" id="UP001174936"/>
    </source>
</evidence>